<dbReference type="SUPFAM" id="SSF52540">
    <property type="entry name" value="P-loop containing nucleoside triphosphate hydrolases"/>
    <property type="match status" value="1"/>
</dbReference>
<comment type="caution">
    <text evidence="2">The sequence shown here is derived from an EMBL/GenBank/DDBJ whole genome shotgun (WGS) entry which is preliminary data.</text>
</comment>
<accession>A0A7V0Q6G9</accession>
<dbReference type="GO" id="GO:0006353">
    <property type="term" value="P:DNA-templated transcription termination"/>
    <property type="evidence" value="ECO:0007669"/>
    <property type="project" value="InterPro"/>
</dbReference>
<dbReference type="PANTHER" id="PTHR46425">
    <property type="entry name" value="TRANSCRIPTION TERMINATION FACTOR RHO"/>
    <property type="match status" value="1"/>
</dbReference>
<dbReference type="GO" id="GO:0003723">
    <property type="term" value="F:RNA binding"/>
    <property type="evidence" value="ECO:0007669"/>
    <property type="project" value="InterPro"/>
</dbReference>
<reference evidence="2" key="1">
    <citation type="journal article" date="2020" name="mSystems">
        <title>Genome- and Community-Level Interaction Insights into Carbon Utilization and Element Cycling Functions of Hydrothermarchaeota in Hydrothermal Sediment.</title>
        <authorList>
            <person name="Zhou Z."/>
            <person name="Liu Y."/>
            <person name="Xu W."/>
            <person name="Pan J."/>
            <person name="Luo Z.H."/>
            <person name="Li M."/>
        </authorList>
    </citation>
    <scope>NUCLEOTIDE SEQUENCE [LARGE SCALE GENOMIC DNA]</scope>
    <source>
        <strain evidence="2">HyVt-28</strain>
    </source>
</reference>
<gene>
    <name evidence="2" type="ORF">ENH14_02745</name>
</gene>
<proteinExistence type="inferred from homology"/>
<dbReference type="PANTHER" id="PTHR46425:SF1">
    <property type="entry name" value="TRANSCRIPTION TERMINATION FACTOR RHO"/>
    <property type="match status" value="1"/>
</dbReference>
<evidence type="ECO:0000313" key="2">
    <source>
        <dbReference type="EMBL" id="HDL60355.1"/>
    </source>
</evidence>
<organism evidence="2">
    <name type="scientific">candidate division WOR-3 bacterium</name>
    <dbReference type="NCBI Taxonomy" id="2052148"/>
    <lineage>
        <taxon>Bacteria</taxon>
        <taxon>Bacteria division WOR-3</taxon>
    </lineage>
</organism>
<dbReference type="AlphaFoldDB" id="A0A7V0Q6G9"/>
<dbReference type="EMBL" id="DRDR01000117">
    <property type="protein sequence ID" value="HDL60355.1"/>
    <property type="molecule type" value="Genomic_DNA"/>
</dbReference>
<name>A0A7V0Q6G9_UNCW3</name>
<dbReference type="NCBIfam" id="NF006886">
    <property type="entry name" value="PRK09376.1"/>
    <property type="match status" value="1"/>
</dbReference>
<dbReference type="InterPro" id="IPR027417">
    <property type="entry name" value="P-loop_NTPase"/>
</dbReference>
<dbReference type="HAMAP" id="MF_01884">
    <property type="entry name" value="Rho"/>
    <property type="match status" value="1"/>
</dbReference>
<feature type="domain" description="ATPase F1/V1/A1 complex alpha/beta subunit nucleotide-binding" evidence="1">
    <location>
        <begin position="11"/>
        <end position="127"/>
    </location>
</feature>
<dbReference type="Pfam" id="PF00006">
    <property type="entry name" value="ATP-synt_ab"/>
    <property type="match status" value="1"/>
</dbReference>
<dbReference type="InterPro" id="IPR000194">
    <property type="entry name" value="ATPase_F1/V1/A1_a/bsu_nucl-bd"/>
</dbReference>
<dbReference type="Proteomes" id="UP000886381">
    <property type="component" value="Unassembled WGS sequence"/>
</dbReference>
<dbReference type="InterPro" id="IPR004665">
    <property type="entry name" value="Term_rho"/>
</dbReference>
<feature type="non-terminal residue" evidence="2">
    <location>
        <position position="1"/>
    </location>
</feature>
<dbReference type="GO" id="GO:0005524">
    <property type="term" value="F:ATP binding"/>
    <property type="evidence" value="ECO:0007669"/>
    <property type="project" value="InterPro"/>
</dbReference>
<evidence type="ECO:0000259" key="1">
    <source>
        <dbReference type="Pfam" id="PF00006"/>
    </source>
</evidence>
<dbReference type="GO" id="GO:0008186">
    <property type="term" value="F:ATP-dependent activity, acting on RNA"/>
    <property type="evidence" value="ECO:0007669"/>
    <property type="project" value="InterPro"/>
</dbReference>
<sequence length="186" mass="21061">DRHTHVAEIVLERAKRLVELGENVVILLDSLTRLARAYNVVTPHSGRTLSGGIDSTALIKPKKFFGSARNIEEGGSLTIIATALIETGSRMDEVIFEEFKGTGNMELVLDRKLADRRIFPAIDLNKSGTRREELLLPKDVLNKVWVLRKILSEMNPIEAMEFLQEKMRITSSNKEFLKTLNQIQYV</sequence>
<protein>
    <submittedName>
        <fullName evidence="2">Transcription termination factor Rho</fullName>
    </submittedName>
</protein>
<dbReference type="Gene3D" id="3.40.50.300">
    <property type="entry name" value="P-loop containing nucleotide triphosphate hydrolases"/>
    <property type="match status" value="1"/>
</dbReference>